<dbReference type="EMBL" id="KQ415861">
    <property type="protein sequence ID" value="KOG00016.1"/>
    <property type="molecule type" value="Genomic_DNA"/>
</dbReference>
<reference evidence="1" key="1">
    <citation type="submission" date="2015-07" db="EMBL/GenBank/DDBJ databases">
        <title>MeaNS - Measles Nucleotide Surveillance Program.</title>
        <authorList>
            <person name="Tran T."/>
            <person name="Druce J."/>
        </authorList>
    </citation>
    <scope>NUCLEOTIDE SEQUENCE</scope>
    <source>
        <strain evidence="1">UCB-OBI-ISO-001</strain>
        <tissue evidence="1">Gonad</tissue>
    </source>
</reference>
<name>A0A0L8IEU7_OCTBM</name>
<organism evidence="1">
    <name type="scientific">Octopus bimaculoides</name>
    <name type="common">California two-spotted octopus</name>
    <dbReference type="NCBI Taxonomy" id="37653"/>
    <lineage>
        <taxon>Eukaryota</taxon>
        <taxon>Metazoa</taxon>
        <taxon>Spiralia</taxon>
        <taxon>Lophotrochozoa</taxon>
        <taxon>Mollusca</taxon>
        <taxon>Cephalopoda</taxon>
        <taxon>Coleoidea</taxon>
        <taxon>Octopodiformes</taxon>
        <taxon>Octopoda</taxon>
        <taxon>Incirrata</taxon>
        <taxon>Octopodidae</taxon>
        <taxon>Octopus</taxon>
    </lineage>
</organism>
<protein>
    <submittedName>
        <fullName evidence="1">Uncharacterized protein</fullName>
    </submittedName>
</protein>
<proteinExistence type="predicted"/>
<evidence type="ECO:0000313" key="1">
    <source>
        <dbReference type="EMBL" id="KOG00016.1"/>
    </source>
</evidence>
<dbReference type="AlphaFoldDB" id="A0A0L8IEU7"/>
<gene>
    <name evidence="1" type="ORF">OCBIM_22009140mg</name>
</gene>
<accession>A0A0L8IEU7</accession>
<sequence length="55" mass="6473">MQHQTSHASIVQFLPFTHKINPFCCHQQRYYLPKSFPPYSYSGYFAFRTPTSTAN</sequence>